<gene>
    <name evidence="1" type="ORF">VI08_09360</name>
</gene>
<sequence>MRELLSIRPALAMSLNPLSEITWLVGAEHVALMRQHLCHVGLATEQPRPDAPWAFRTATTQELSLGPALARQLHGVGLASEAYLYALDRSDGQGECVVLAVDQPASPELLRVLQDAAIEAGAPRSTLIRFLPDEPSHRAGVDSMALRPFYPL</sequence>
<evidence type="ECO:0000313" key="1">
    <source>
        <dbReference type="EMBL" id="KJV34784.1"/>
    </source>
</evidence>
<reference evidence="1 2" key="1">
    <citation type="submission" date="2015-03" db="EMBL/GenBank/DDBJ databases">
        <title>Draft genome sequence of Luteibacter yeojuensis strain SU11.</title>
        <authorList>
            <person name="Sulaiman J."/>
            <person name="Priya K."/>
            <person name="Chan K.-G."/>
        </authorList>
    </citation>
    <scope>NUCLEOTIDE SEQUENCE [LARGE SCALE GENOMIC DNA]</scope>
    <source>
        <strain evidence="1 2">SU11</strain>
    </source>
</reference>
<proteinExistence type="predicted"/>
<dbReference type="PATRIC" id="fig|345309.4.peg.1101"/>
<dbReference type="Proteomes" id="UP000033651">
    <property type="component" value="Unassembled WGS sequence"/>
</dbReference>
<organism evidence="1 2">
    <name type="scientific">Luteibacter yeojuensis</name>
    <dbReference type="NCBI Taxonomy" id="345309"/>
    <lineage>
        <taxon>Bacteria</taxon>
        <taxon>Pseudomonadati</taxon>
        <taxon>Pseudomonadota</taxon>
        <taxon>Gammaproteobacteria</taxon>
        <taxon>Lysobacterales</taxon>
        <taxon>Rhodanobacteraceae</taxon>
        <taxon>Luteibacter</taxon>
    </lineage>
</organism>
<accession>A0A0F3KXE6</accession>
<keyword evidence="2" id="KW-1185">Reference proteome</keyword>
<protein>
    <submittedName>
        <fullName evidence="1">Uncharacterized protein</fullName>
    </submittedName>
</protein>
<comment type="caution">
    <text evidence="1">The sequence shown here is derived from an EMBL/GenBank/DDBJ whole genome shotgun (WGS) entry which is preliminary data.</text>
</comment>
<evidence type="ECO:0000313" key="2">
    <source>
        <dbReference type="Proteomes" id="UP000033651"/>
    </source>
</evidence>
<name>A0A0F3KXE6_9GAMM</name>
<dbReference type="EMBL" id="JZRB01000018">
    <property type="protein sequence ID" value="KJV34784.1"/>
    <property type="molecule type" value="Genomic_DNA"/>
</dbReference>
<dbReference type="AlphaFoldDB" id="A0A0F3KXE6"/>